<feature type="signal peptide" evidence="2">
    <location>
        <begin position="1"/>
        <end position="19"/>
    </location>
</feature>
<keyword evidence="1" id="KW-1133">Transmembrane helix</keyword>
<feature type="transmembrane region" description="Helical" evidence="1">
    <location>
        <begin position="132"/>
        <end position="153"/>
    </location>
</feature>
<evidence type="ECO:0008006" key="5">
    <source>
        <dbReference type="Google" id="ProtNLM"/>
    </source>
</evidence>
<dbReference type="KEGG" id="fls:GLV81_15345"/>
<proteinExistence type="predicted"/>
<gene>
    <name evidence="3" type="ORF">GLV81_15345</name>
</gene>
<dbReference type="EMBL" id="CP046566">
    <property type="protein sequence ID" value="QGW29306.1"/>
    <property type="molecule type" value="Genomic_DNA"/>
</dbReference>
<reference evidence="3 4" key="1">
    <citation type="submission" date="2019-11" db="EMBL/GenBank/DDBJ databases">
        <authorList>
            <person name="Im W.T."/>
        </authorList>
    </citation>
    <scope>NUCLEOTIDE SEQUENCE [LARGE SCALE GENOMIC DNA]</scope>
    <source>
        <strain evidence="3 4">SB-02</strain>
    </source>
</reference>
<evidence type="ECO:0000313" key="4">
    <source>
        <dbReference type="Proteomes" id="UP000426027"/>
    </source>
</evidence>
<keyword evidence="4" id="KW-1185">Reference proteome</keyword>
<keyword evidence="1" id="KW-0472">Membrane</keyword>
<keyword evidence="2" id="KW-0732">Signal</keyword>
<dbReference type="Proteomes" id="UP000426027">
    <property type="component" value="Chromosome"/>
</dbReference>
<evidence type="ECO:0000256" key="2">
    <source>
        <dbReference type="SAM" id="SignalP"/>
    </source>
</evidence>
<feature type="chain" id="PRO_5026179011" description="Protein BatD" evidence="2">
    <location>
        <begin position="20"/>
        <end position="283"/>
    </location>
</feature>
<accession>A0A6I6G942</accession>
<sequence length="283" mass="31234">MNRILLVCFALFTGTISFAQIQMRSPQAMAYTGQPVPLRISQKGTLADSLPVPDSIGRLEVLRFEKAIQQGDSVIQEWLLIGYDSGSYALPQIAGKIESLPDSILLLPMPQDSLAKYGDVKTYFAGKASTNFWPYLWAALGALASIALLWWLLRRKRNKALQIDNPITGPKHWQEQMQKLQQNWQAGKLSAPVAATQCMQLVRAMWQLKGIPTAALTGEELLPLAKSILPAQQQTALQEAVGVCYGMQFARMHPAQEIFSQQLQQVAAVAAHTFQSSNPDAKS</sequence>
<name>A0A6I6G942_9BACT</name>
<dbReference type="RefSeq" id="WP_157479658.1">
    <property type="nucleotide sequence ID" value="NZ_CP046566.1"/>
</dbReference>
<evidence type="ECO:0000313" key="3">
    <source>
        <dbReference type="EMBL" id="QGW29306.1"/>
    </source>
</evidence>
<keyword evidence="1" id="KW-0812">Transmembrane</keyword>
<protein>
    <recommendedName>
        <fullName evidence="5">Protein BatD</fullName>
    </recommendedName>
</protein>
<evidence type="ECO:0000256" key="1">
    <source>
        <dbReference type="SAM" id="Phobius"/>
    </source>
</evidence>
<dbReference type="AlphaFoldDB" id="A0A6I6G942"/>
<organism evidence="3 4">
    <name type="scientific">Phnomibacter ginsenosidimutans</name>
    <dbReference type="NCBI Taxonomy" id="2676868"/>
    <lineage>
        <taxon>Bacteria</taxon>
        <taxon>Pseudomonadati</taxon>
        <taxon>Bacteroidota</taxon>
        <taxon>Chitinophagia</taxon>
        <taxon>Chitinophagales</taxon>
        <taxon>Chitinophagaceae</taxon>
        <taxon>Phnomibacter</taxon>
    </lineage>
</organism>